<name>A0ACB8BEF9_9AGAM</name>
<evidence type="ECO:0000313" key="2">
    <source>
        <dbReference type="Proteomes" id="UP000790709"/>
    </source>
</evidence>
<protein>
    <submittedName>
        <fullName evidence="1">Fes1-domain-containing protein</fullName>
    </submittedName>
</protein>
<reference evidence="1" key="1">
    <citation type="journal article" date="2021" name="New Phytol.">
        <title>Evolutionary innovations through gain and loss of genes in the ectomycorrhizal Boletales.</title>
        <authorList>
            <person name="Wu G."/>
            <person name="Miyauchi S."/>
            <person name="Morin E."/>
            <person name="Kuo A."/>
            <person name="Drula E."/>
            <person name="Varga T."/>
            <person name="Kohler A."/>
            <person name="Feng B."/>
            <person name="Cao Y."/>
            <person name="Lipzen A."/>
            <person name="Daum C."/>
            <person name="Hundley H."/>
            <person name="Pangilinan J."/>
            <person name="Johnson J."/>
            <person name="Barry K."/>
            <person name="LaButti K."/>
            <person name="Ng V."/>
            <person name="Ahrendt S."/>
            <person name="Min B."/>
            <person name="Choi I.G."/>
            <person name="Park H."/>
            <person name="Plett J.M."/>
            <person name="Magnuson J."/>
            <person name="Spatafora J.W."/>
            <person name="Nagy L.G."/>
            <person name="Henrissat B."/>
            <person name="Grigoriev I.V."/>
            <person name="Yang Z.L."/>
            <person name="Xu J."/>
            <person name="Martin F.M."/>
        </authorList>
    </citation>
    <scope>NUCLEOTIDE SEQUENCE</scope>
    <source>
        <strain evidence="1">KUC20120723A-06</strain>
    </source>
</reference>
<dbReference type="Proteomes" id="UP000790709">
    <property type="component" value="Unassembled WGS sequence"/>
</dbReference>
<keyword evidence="2" id="KW-1185">Reference proteome</keyword>
<evidence type="ECO:0000313" key="1">
    <source>
        <dbReference type="EMBL" id="KAH7924195.1"/>
    </source>
</evidence>
<dbReference type="EMBL" id="MU266431">
    <property type="protein sequence ID" value="KAH7924195.1"/>
    <property type="molecule type" value="Genomic_DNA"/>
</dbReference>
<accession>A0ACB8BEF9</accession>
<proteinExistence type="predicted"/>
<gene>
    <name evidence="1" type="ORF">BV22DRAFT_1091393</name>
</gene>
<sequence length="345" mass="36868">MESLLRWGIENSTPSSGGSAPPPAPRRDLDPAIIDHILGKPDAQLMKEALEVAVDDAKAEDARLAALDDLEMLVENIDNANDLKKLKMWEPLQKLLTASGSTDAIKTQTLWVIGTALQNNPAAQQAYLTIDPLPTLLASLSPASCSAQMRSKALYTLSGLLKHNAVAVKQLVDIDGWTAFRGALEDSNINVRRKTAFLLNTLLVPTSDLPDSASSPDIHTPSSAAAPVHANSHASMLSDPDSVSTSGPTLQALIAENTVEGSSLLDAVISALSEPVPFGPDGESERDVDFEDNVVRLLHTYVAQCRKEFAGVQKHGLRGYFGDAKDDNRWGLSADELTALKSAMT</sequence>
<comment type="caution">
    <text evidence="1">The sequence shown here is derived from an EMBL/GenBank/DDBJ whole genome shotgun (WGS) entry which is preliminary data.</text>
</comment>
<organism evidence="1 2">
    <name type="scientific">Leucogyrophana mollusca</name>
    <dbReference type="NCBI Taxonomy" id="85980"/>
    <lineage>
        <taxon>Eukaryota</taxon>
        <taxon>Fungi</taxon>
        <taxon>Dikarya</taxon>
        <taxon>Basidiomycota</taxon>
        <taxon>Agaricomycotina</taxon>
        <taxon>Agaricomycetes</taxon>
        <taxon>Agaricomycetidae</taxon>
        <taxon>Boletales</taxon>
        <taxon>Boletales incertae sedis</taxon>
        <taxon>Leucogyrophana</taxon>
    </lineage>
</organism>